<evidence type="ECO:0000313" key="3">
    <source>
        <dbReference type="Proteomes" id="UP000039865"/>
    </source>
</evidence>
<name>A0A077ZRY2_STYLE</name>
<sequence length="121" mass="13652">MNRIDDLQRRMKEGNYNINENQLETAISEVIGSEANNGNYNQNHHHPMSSTTRGNNEILSPTLIKNASNKSTLSKRSNQDEDETNKSDFSSIARTQNEKGLQVQTSKFRKSNQKPSTSHSS</sequence>
<gene>
    <name evidence="2" type="primary">Contig10145.g10844</name>
    <name evidence="2" type="ORF">STYLEM_1196</name>
</gene>
<dbReference type="AlphaFoldDB" id="A0A077ZRY2"/>
<dbReference type="EMBL" id="CCKQ01001135">
    <property type="protein sequence ID" value="CDW72239.1"/>
    <property type="molecule type" value="Genomic_DNA"/>
</dbReference>
<dbReference type="Proteomes" id="UP000039865">
    <property type="component" value="Unassembled WGS sequence"/>
</dbReference>
<dbReference type="InParanoid" id="A0A077ZRY2"/>
<protein>
    <submittedName>
        <fullName evidence="2">Uncharacterized protein</fullName>
    </submittedName>
</protein>
<proteinExistence type="predicted"/>
<feature type="compositionally biased region" description="Polar residues" evidence="1">
    <location>
        <begin position="87"/>
        <end position="106"/>
    </location>
</feature>
<evidence type="ECO:0000313" key="2">
    <source>
        <dbReference type="EMBL" id="CDW72239.1"/>
    </source>
</evidence>
<organism evidence="2 3">
    <name type="scientific">Stylonychia lemnae</name>
    <name type="common">Ciliate</name>
    <dbReference type="NCBI Taxonomy" id="5949"/>
    <lineage>
        <taxon>Eukaryota</taxon>
        <taxon>Sar</taxon>
        <taxon>Alveolata</taxon>
        <taxon>Ciliophora</taxon>
        <taxon>Intramacronucleata</taxon>
        <taxon>Spirotrichea</taxon>
        <taxon>Stichotrichia</taxon>
        <taxon>Sporadotrichida</taxon>
        <taxon>Oxytrichidae</taxon>
        <taxon>Stylonychinae</taxon>
        <taxon>Stylonychia</taxon>
    </lineage>
</organism>
<evidence type="ECO:0000256" key="1">
    <source>
        <dbReference type="SAM" id="MobiDB-lite"/>
    </source>
</evidence>
<feature type="compositionally biased region" description="Polar residues" evidence="1">
    <location>
        <begin position="34"/>
        <end position="76"/>
    </location>
</feature>
<keyword evidence="3" id="KW-1185">Reference proteome</keyword>
<reference evidence="2 3" key="1">
    <citation type="submission" date="2014-06" db="EMBL/GenBank/DDBJ databases">
        <authorList>
            <person name="Swart Estienne"/>
        </authorList>
    </citation>
    <scope>NUCLEOTIDE SEQUENCE [LARGE SCALE GENOMIC DNA]</scope>
    <source>
        <strain evidence="2 3">130c</strain>
    </source>
</reference>
<feature type="region of interest" description="Disordered" evidence="1">
    <location>
        <begin position="34"/>
        <end position="121"/>
    </location>
</feature>
<accession>A0A077ZRY2</accession>